<sequence>MLIYKVGSVARLALRSQSKLLLQLEQTCVILQYRHLSPLAEYQKRVSSGQLKHDNKQQQTMQALDDLYNRLQGYKPSTQGGGSGGGFFSSLFGSKSSDSSDADDDLNAGSHAPQGLYIYGSVGVGKTTLMDIFYDCFTDVHQKRRVHFTAFMTKVHALIHEAKERQGPADRAFNSEKPAPFDPTKPVADIIANESWLICFDEFQVTDIADAMILKRLFTHLFRHGIVVIATSNRHPEDLYKNGLQRVNFLPFISLLQKRCQTANLDSIDYRRVAQSGDTNYFVKGQTDANEMMNRMFKILCSEENDIIRPRAITHFGRELTFERTCGQVLNSTFNELCDRPLSGNDYVQIAQFFHTVLIHDVPQLNLNVRSQMRRFITLIDTLYDNRVRVVISADKPLDQLFEVSGNSKGISDSDRSLMDDLKLSETSSSVFTGEEELFAFERTISRLYEMQKQSYWEQWSKHR</sequence>
<dbReference type="GO" id="GO:0005524">
    <property type="term" value="F:ATP binding"/>
    <property type="evidence" value="ECO:0007669"/>
    <property type="project" value="UniProtKB-KW"/>
</dbReference>
<dbReference type="Proteomes" id="UP000504633">
    <property type="component" value="Unplaced"/>
</dbReference>
<dbReference type="RefSeq" id="XP_023177356.1">
    <property type="nucleotide sequence ID" value="XM_023321588.2"/>
</dbReference>
<dbReference type="InterPro" id="IPR027417">
    <property type="entry name" value="P-loop_NTPase"/>
</dbReference>
<organism evidence="4 5">
    <name type="scientific">Drosophila hydei</name>
    <name type="common">Fruit fly</name>
    <dbReference type="NCBI Taxonomy" id="7224"/>
    <lineage>
        <taxon>Eukaryota</taxon>
        <taxon>Metazoa</taxon>
        <taxon>Ecdysozoa</taxon>
        <taxon>Arthropoda</taxon>
        <taxon>Hexapoda</taxon>
        <taxon>Insecta</taxon>
        <taxon>Pterygota</taxon>
        <taxon>Neoptera</taxon>
        <taxon>Endopterygota</taxon>
        <taxon>Diptera</taxon>
        <taxon>Brachycera</taxon>
        <taxon>Muscomorpha</taxon>
        <taxon>Ephydroidea</taxon>
        <taxon>Drosophilidae</taxon>
        <taxon>Drosophila</taxon>
    </lineage>
</organism>
<dbReference type="NCBIfam" id="NF040713">
    <property type="entry name" value="ZapE"/>
    <property type="match status" value="1"/>
</dbReference>
<evidence type="ECO:0000313" key="4">
    <source>
        <dbReference type="Proteomes" id="UP000504633"/>
    </source>
</evidence>
<dbReference type="Pfam" id="PF03969">
    <property type="entry name" value="AFG1_ATPase"/>
    <property type="match status" value="1"/>
</dbReference>
<gene>
    <name evidence="5" type="primary">LOC111603828</name>
</gene>
<name>A0A6J1MEH8_DROHY</name>
<proteinExistence type="inferred from homology"/>
<keyword evidence="2" id="KW-0547">Nucleotide-binding</keyword>
<dbReference type="InterPro" id="IPR005654">
    <property type="entry name" value="ATPase_AFG1-like"/>
</dbReference>
<dbReference type="OrthoDB" id="548867at2759"/>
<dbReference type="AlphaFoldDB" id="A0A6J1MEH8"/>
<evidence type="ECO:0000313" key="5">
    <source>
        <dbReference type="RefSeq" id="XP_023177356.1"/>
    </source>
</evidence>
<dbReference type="GeneID" id="111603828"/>
<keyword evidence="3" id="KW-0067">ATP-binding</keyword>
<dbReference type="FunFam" id="3.40.50.300:FF:003045">
    <property type="entry name" value="GD10885"/>
    <property type="match status" value="1"/>
</dbReference>
<protein>
    <submittedName>
        <fullName evidence="5">ATPase N2B isoform X1</fullName>
    </submittedName>
</protein>
<dbReference type="KEGG" id="dhe:111603828"/>
<dbReference type="OMA" id="ARRFINM"/>
<dbReference type="PANTHER" id="PTHR12169">
    <property type="entry name" value="ATPASE N2B"/>
    <property type="match status" value="1"/>
</dbReference>
<accession>A0A6J1MEH8</accession>
<reference evidence="5" key="1">
    <citation type="submission" date="2025-08" db="UniProtKB">
        <authorList>
            <consortium name="RefSeq"/>
        </authorList>
    </citation>
    <scope>IDENTIFICATION</scope>
    <source>
        <strain evidence="5">15085-1641.00</strain>
        <tissue evidence="5">Whole body</tissue>
    </source>
</reference>
<dbReference type="SUPFAM" id="SSF52540">
    <property type="entry name" value="P-loop containing nucleoside triphosphate hydrolases"/>
    <property type="match status" value="1"/>
</dbReference>
<dbReference type="PANTHER" id="PTHR12169:SF6">
    <property type="entry name" value="AFG1-LIKE ATPASE"/>
    <property type="match status" value="1"/>
</dbReference>
<dbReference type="GO" id="GO:0005739">
    <property type="term" value="C:mitochondrion"/>
    <property type="evidence" value="ECO:0007669"/>
    <property type="project" value="TreeGrafter"/>
</dbReference>
<keyword evidence="4" id="KW-1185">Reference proteome</keyword>
<dbReference type="GO" id="GO:0016887">
    <property type="term" value="F:ATP hydrolysis activity"/>
    <property type="evidence" value="ECO:0007669"/>
    <property type="project" value="InterPro"/>
</dbReference>
<evidence type="ECO:0000256" key="2">
    <source>
        <dbReference type="ARBA" id="ARBA00022741"/>
    </source>
</evidence>
<comment type="similarity">
    <text evidence="1">Belongs to the AFG1 ATPase family.</text>
</comment>
<dbReference type="Gene3D" id="3.40.50.300">
    <property type="entry name" value="P-loop containing nucleotide triphosphate hydrolases"/>
    <property type="match status" value="1"/>
</dbReference>
<evidence type="ECO:0000256" key="1">
    <source>
        <dbReference type="ARBA" id="ARBA00010322"/>
    </source>
</evidence>
<evidence type="ECO:0000256" key="3">
    <source>
        <dbReference type="ARBA" id="ARBA00022840"/>
    </source>
</evidence>